<dbReference type="Proteomes" id="UP000485058">
    <property type="component" value="Unassembled WGS sequence"/>
</dbReference>
<dbReference type="AlphaFoldDB" id="A0A6A0AIF3"/>
<feature type="non-terminal residue" evidence="1">
    <location>
        <position position="1"/>
    </location>
</feature>
<name>A0A6A0AIF3_HAELA</name>
<sequence>PEMRSEVLSMEVVHDPAPEQAAALQPAHKDFVPELLKGTSEPGAPSSIVEVAESGFASGAGL</sequence>
<evidence type="ECO:0000313" key="2">
    <source>
        <dbReference type="Proteomes" id="UP000485058"/>
    </source>
</evidence>
<comment type="caution">
    <text evidence="1">The sequence shown here is derived from an EMBL/GenBank/DDBJ whole genome shotgun (WGS) entry which is preliminary data.</text>
</comment>
<gene>
    <name evidence="1" type="ORF">HaLaN_31733</name>
</gene>
<dbReference type="EMBL" id="BLLF01006724">
    <property type="protein sequence ID" value="GFH32502.1"/>
    <property type="molecule type" value="Genomic_DNA"/>
</dbReference>
<keyword evidence="2" id="KW-1185">Reference proteome</keyword>
<protein>
    <submittedName>
        <fullName evidence="1">Uncharacterized protein</fullName>
    </submittedName>
</protein>
<proteinExistence type="predicted"/>
<organism evidence="1 2">
    <name type="scientific">Haematococcus lacustris</name>
    <name type="common">Green alga</name>
    <name type="synonym">Haematococcus pluvialis</name>
    <dbReference type="NCBI Taxonomy" id="44745"/>
    <lineage>
        <taxon>Eukaryota</taxon>
        <taxon>Viridiplantae</taxon>
        <taxon>Chlorophyta</taxon>
        <taxon>core chlorophytes</taxon>
        <taxon>Chlorophyceae</taxon>
        <taxon>CS clade</taxon>
        <taxon>Chlamydomonadales</taxon>
        <taxon>Haematococcaceae</taxon>
        <taxon>Haematococcus</taxon>
    </lineage>
</organism>
<evidence type="ECO:0000313" key="1">
    <source>
        <dbReference type="EMBL" id="GFH32502.1"/>
    </source>
</evidence>
<reference evidence="1 2" key="1">
    <citation type="submission" date="2020-02" db="EMBL/GenBank/DDBJ databases">
        <title>Draft genome sequence of Haematococcus lacustris strain NIES-144.</title>
        <authorList>
            <person name="Morimoto D."/>
            <person name="Nakagawa S."/>
            <person name="Yoshida T."/>
            <person name="Sawayama S."/>
        </authorList>
    </citation>
    <scope>NUCLEOTIDE SEQUENCE [LARGE SCALE GENOMIC DNA]</scope>
    <source>
        <strain evidence="1 2">NIES-144</strain>
    </source>
</reference>
<accession>A0A6A0AIF3</accession>